<dbReference type="EMBL" id="UOFJ01000599">
    <property type="protein sequence ID" value="VAW71411.1"/>
    <property type="molecule type" value="Genomic_DNA"/>
</dbReference>
<evidence type="ECO:0000313" key="1">
    <source>
        <dbReference type="EMBL" id="VAW71411.1"/>
    </source>
</evidence>
<sequence length="30" mass="3569">MHLQIEYGFYLFGNVERLVGELQELLIESQ</sequence>
<accession>A0A3B0XV81</accession>
<organism evidence="1">
    <name type="scientific">hydrothermal vent metagenome</name>
    <dbReference type="NCBI Taxonomy" id="652676"/>
    <lineage>
        <taxon>unclassified sequences</taxon>
        <taxon>metagenomes</taxon>
        <taxon>ecological metagenomes</taxon>
    </lineage>
</organism>
<gene>
    <name evidence="1" type="ORF">MNBD_GAMMA10-1628</name>
</gene>
<reference evidence="1" key="1">
    <citation type="submission" date="2018-06" db="EMBL/GenBank/DDBJ databases">
        <authorList>
            <person name="Zhirakovskaya E."/>
        </authorList>
    </citation>
    <scope>NUCLEOTIDE SEQUENCE</scope>
</reference>
<name>A0A3B0XV81_9ZZZZ</name>
<dbReference type="AlphaFoldDB" id="A0A3B0XV81"/>
<protein>
    <submittedName>
        <fullName evidence="1">Uncharacterized protein</fullName>
    </submittedName>
</protein>
<proteinExistence type="predicted"/>